<dbReference type="Pfam" id="PF02949">
    <property type="entry name" value="7tm_6"/>
    <property type="match status" value="1"/>
</dbReference>
<keyword evidence="6 9" id="KW-0472">Membrane</keyword>
<dbReference type="InterPro" id="IPR004117">
    <property type="entry name" value="7tm6_olfct_rcpt"/>
</dbReference>
<evidence type="ECO:0000256" key="2">
    <source>
        <dbReference type="ARBA" id="ARBA00022606"/>
    </source>
</evidence>
<dbReference type="PANTHER" id="PTHR21137:SF40">
    <property type="entry name" value="ODORANT RECEPTOR 56A"/>
    <property type="match status" value="1"/>
</dbReference>
<evidence type="ECO:0000256" key="6">
    <source>
        <dbReference type="ARBA" id="ARBA00023136"/>
    </source>
</evidence>
<keyword evidence="5 9" id="KW-1133">Transmembrane helix</keyword>
<keyword evidence="4" id="KW-0552">Olfaction</keyword>
<dbReference type="EMBL" id="MW170372">
    <property type="protein sequence ID" value="QWT83554.1"/>
    <property type="molecule type" value="mRNA"/>
</dbReference>
<keyword evidence="3 9" id="KW-0812">Transmembrane</keyword>
<evidence type="ECO:0000256" key="5">
    <source>
        <dbReference type="ARBA" id="ARBA00022989"/>
    </source>
</evidence>
<keyword evidence="2" id="KW-0716">Sensory transduction</keyword>
<protein>
    <submittedName>
        <fullName evidence="11">Odorant receptor 47</fullName>
    </submittedName>
</protein>
<keyword evidence="7 11" id="KW-0675">Receptor</keyword>
<proteinExistence type="evidence at transcript level"/>
<dbReference type="PANTHER" id="PTHR21137">
    <property type="entry name" value="ODORANT RECEPTOR"/>
    <property type="match status" value="1"/>
</dbReference>
<sequence length="312" mass="36027">MLIIVFVMAIKMALCRTKRMSTVLRGAIENAYKTSVDPDKCVQNIFSADYNYALVINILLAVWTFAVGLFLTVGAVFENSQFRKNNDILDENIEMPMQVVCWYPFNVRKHYVLVLSYQFFVILFSDVYNSALNSLSNTVMIQIAMDIKVLQHRFRYFAKGAAEDKARVNLMDCIKNHQKLIEHIKELNHVLKYPLLIEYAVSSIMLASILVQTINGNRPIFNGFYFGILAFQWFILSWNSNEIIVQSEYLSMAIYESDWYNCDKYIKQLLMIVVQRTKRPLILNIGPFGAMNIDASISRLKLAYSYVSLMSS</sequence>
<organism evidence="11">
    <name type="scientific">Eucryptorrhynchus brandti</name>
    <name type="common">Snout weevil</name>
    <dbReference type="NCBI Taxonomy" id="436910"/>
    <lineage>
        <taxon>Eukaryota</taxon>
        <taxon>Metazoa</taxon>
        <taxon>Ecdysozoa</taxon>
        <taxon>Arthropoda</taxon>
        <taxon>Hexapoda</taxon>
        <taxon>Insecta</taxon>
        <taxon>Pterygota</taxon>
        <taxon>Neoptera</taxon>
        <taxon>Endopterygota</taxon>
        <taxon>Coleoptera</taxon>
        <taxon>Polyphaga</taxon>
        <taxon>Cucujiformia</taxon>
        <taxon>Curculionidae</taxon>
        <taxon>Cryptorhynchinae</taxon>
        <taxon>Eucryptorrhynchus</taxon>
    </lineage>
</organism>
<dbReference type="GO" id="GO:0005549">
    <property type="term" value="F:odorant binding"/>
    <property type="evidence" value="ECO:0007669"/>
    <property type="project" value="InterPro"/>
</dbReference>
<keyword evidence="10" id="KW-0732">Signal</keyword>
<evidence type="ECO:0000256" key="3">
    <source>
        <dbReference type="ARBA" id="ARBA00022692"/>
    </source>
</evidence>
<accession>A0A8F2JG44</accession>
<name>A0A8F2JG44_EUCBR</name>
<evidence type="ECO:0000256" key="9">
    <source>
        <dbReference type="SAM" id="Phobius"/>
    </source>
</evidence>
<dbReference type="GO" id="GO:0007165">
    <property type="term" value="P:signal transduction"/>
    <property type="evidence" value="ECO:0007669"/>
    <property type="project" value="UniProtKB-KW"/>
</dbReference>
<evidence type="ECO:0000313" key="11">
    <source>
        <dbReference type="EMBL" id="QWT83554.1"/>
    </source>
</evidence>
<evidence type="ECO:0000256" key="8">
    <source>
        <dbReference type="ARBA" id="ARBA00023224"/>
    </source>
</evidence>
<feature type="signal peptide" evidence="10">
    <location>
        <begin position="1"/>
        <end position="15"/>
    </location>
</feature>
<feature type="chain" id="PRO_5034486142" evidence="10">
    <location>
        <begin position="16"/>
        <end position="312"/>
    </location>
</feature>
<keyword evidence="8" id="KW-0807">Transducer</keyword>
<evidence type="ECO:0000256" key="1">
    <source>
        <dbReference type="ARBA" id="ARBA00004141"/>
    </source>
</evidence>
<reference evidence="11" key="1">
    <citation type="submission" date="2020-10" db="EMBL/GenBank/DDBJ databases">
        <authorList>
            <person name="Ouyang K."/>
            <person name="Du C."/>
            <person name="Lu Y."/>
            <person name="Su X.-L."/>
            <person name="Bai J.-G."/>
            <person name="Huang S.-T."/>
            <person name="Yu K.-C."/>
            <person name="Mi X."/>
            <person name="Wang H.-J."/>
            <person name="Wang Y.-F."/>
            <person name="Bian J.-N."/>
            <person name="Zhao P."/>
        </authorList>
    </citation>
    <scope>NUCLEOTIDE SEQUENCE</scope>
</reference>
<dbReference type="GO" id="GO:0005886">
    <property type="term" value="C:plasma membrane"/>
    <property type="evidence" value="ECO:0007669"/>
    <property type="project" value="TreeGrafter"/>
</dbReference>
<dbReference type="GO" id="GO:0004984">
    <property type="term" value="F:olfactory receptor activity"/>
    <property type="evidence" value="ECO:0007669"/>
    <property type="project" value="InterPro"/>
</dbReference>
<dbReference type="AlphaFoldDB" id="A0A8F2JG44"/>
<feature type="transmembrane region" description="Helical" evidence="9">
    <location>
        <begin position="52"/>
        <end position="77"/>
    </location>
</feature>
<evidence type="ECO:0000256" key="7">
    <source>
        <dbReference type="ARBA" id="ARBA00023170"/>
    </source>
</evidence>
<evidence type="ECO:0000256" key="4">
    <source>
        <dbReference type="ARBA" id="ARBA00022725"/>
    </source>
</evidence>
<comment type="subcellular location">
    <subcellularLocation>
        <location evidence="1">Membrane</location>
        <topology evidence="1">Multi-pass membrane protein</topology>
    </subcellularLocation>
</comment>
<evidence type="ECO:0000256" key="10">
    <source>
        <dbReference type="SAM" id="SignalP"/>
    </source>
</evidence>